<dbReference type="PANTHER" id="PTHR13902">
    <property type="entry name" value="SERINE/THREONINE-PROTEIN KINASE WNK WITH NO LYSINE -RELATED"/>
    <property type="match status" value="1"/>
</dbReference>
<keyword evidence="8" id="KW-0547">Nucleotide-binding</keyword>
<dbReference type="Proteomes" id="UP000472277">
    <property type="component" value="Chromosome 30"/>
</dbReference>
<dbReference type="PROSITE" id="PS50011">
    <property type="entry name" value="PROTEIN_KINASE_DOM"/>
    <property type="match status" value="1"/>
</dbReference>
<dbReference type="Pfam" id="PF24889">
    <property type="entry name" value="CCTL2_WNK"/>
    <property type="match status" value="1"/>
</dbReference>
<feature type="region of interest" description="Disordered" evidence="13">
    <location>
        <begin position="2431"/>
        <end position="2476"/>
    </location>
</feature>
<dbReference type="Gene3D" id="3.10.20.90">
    <property type="entry name" value="Phosphatidylinositol 3-kinase Catalytic Subunit, Chain A, domain 1"/>
    <property type="match status" value="2"/>
</dbReference>
<dbReference type="Gene3D" id="1.10.510.10">
    <property type="entry name" value="Transferase(Phosphotransferase) domain 1"/>
    <property type="match status" value="1"/>
</dbReference>
<evidence type="ECO:0000256" key="10">
    <source>
        <dbReference type="ARBA" id="ARBA00022840"/>
    </source>
</evidence>
<evidence type="ECO:0000256" key="6">
    <source>
        <dbReference type="ARBA" id="ARBA00022553"/>
    </source>
</evidence>
<feature type="compositionally biased region" description="Polar residues" evidence="13">
    <location>
        <begin position="693"/>
        <end position="716"/>
    </location>
</feature>
<dbReference type="FunFam" id="3.10.20.90:FF:000007">
    <property type="entry name" value="Serine/threonine-protein kinase WNK1 isoform 1"/>
    <property type="match status" value="1"/>
</dbReference>
<keyword evidence="4" id="KW-0963">Cytoplasm</keyword>
<evidence type="ECO:0000256" key="7">
    <source>
        <dbReference type="ARBA" id="ARBA00022679"/>
    </source>
</evidence>
<dbReference type="InterPro" id="IPR000719">
    <property type="entry name" value="Prot_kinase_dom"/>
</dbReference>
<dbReference type="InterPro" id="IPR011009">
    <property type="entry name" value="Kinase-like_dom_sf"/>
</dbReference>
<evidence type="ECO:0000259" key="14">
    <source>
        <dbReference type="PROSITE" id="PS50011"/>
    </source>
</evidence>
<dbReference type="Ensembl" id="ENSSTUT00000016996.1">
    <property type="protein sequence ID" value="ENSSTUP00000016120.1"/>
    <property type="gene ID" value="ENSSTUG00000007335.1"/>
</dbReference>
<evidence type="ECO:0000313" key="16">
    <source>
        <dbReference type="Proteomes" id="UP000472277"/>
    </source>
</evidence>
<organism evidence="15 16">
    <name type="scientific">Salmo trutta</name>
    <name type="common">Brown trout</name>
    <dbReference type="NCBI Taxonomy" id="8032"/>
    <lineage>
        <taxon>Eukaryota</taxon>
        <taxon>Metazoa</taxon>
        <taxon>Chordata</taxon>
        <taxon>Craniata</taxon>
        <taxon>Vertebrata</taxon>
        <taxon>Euteleostomi</taxon>
        <taxon>Actinopterygii</taxon>
        <taxon>Neopterygii</taxon>
        <taxon>Teleostei</taxon>
        <taxon>Protacanthopterygii</taxon>
        <taxon>Salmoniformes</taxon>
        <taxon>Salmonidae</taxon>
        <taxon>Salmoninae</taxon>
        <taxon>Salmo</taxon>
    </lineage>
</organism>
<feature type="compositionally biased region" description="Polar residues" evidence="13">
    <location>
        <begin position="2607"/>
        <end position="2620"/>
    </location>
</feature>
<dbReference type="GO" id="GO:0005737">
    <property type="term" value="C:cytoplasm"/>
    <property type="evidence" value="ECO:0007669"/>
    <property type="project" value="UniProtKB-SubCell"/>
</dbReference>
<feature type="region of interest" description="Disordered" evidence="13">
    <location>
        <begin position="2198"/>
        <end position="2240"/>
    </location>
</feature>
<dbReference type="EC" id="2.7.11.1" evidence="3"/>
<evidence type="ECO:0000256" key="5">
    <source>
        <dbReference type="ARBA" id="ARBA00022527"/>
    </source>
</evidence>
<feature type="region of interest" description="Disordered" evidence="13">
    <location>
        <begin position="2647"/>
        <end position="2701"/>
    </location>
</feature>
<feature type="compositionally biased region" description="Polar residues" evidence="13">
    <location>
        <begin position="1338"/>
        <end position="1347"/>
    </location>
</feature>
<comment type="cofactor">
    <cofactor evidence="1">
        <name>Mg(2+)</name>
        <dbReference type="ChEBI" id="CHEBI:18420"/>
    </cofactor>
</comment>
<feature type="region of interest" description="Disordered" evidence="13">
    <location>
        <begin position="2092"/>
        <end position="2172"/>
    </location>
</feature>
<reference evidence="15" key="1">
    <citation type="submission" date="2025-08" db="UniProtKB">
        <authorList>
            <consortium name="Ensembl"/>
        </authorList>
    </citation>
    <scope>IDENTIFICATION</scope>
</reference>
<proteinExistence type="predicted"/>
<feature type="compositionally biased region" description="Polar residues" evidence="13">
    <location>
        <begin position="2688"/>
        <end position="2698"/>
    </location>
</feature>
<feature type="compositionally biased region" description="Gly residues" evidence="13">
    <location>
        <begin position="2150"/>
        <end position="2164"/>
    </location>
</feature>
<keyword evidence="5" id="KW-0723">Serine/threonine-protein kinase</keyword>
<feature type="compositionally biased region" description="Polar residues" evidence="13">
    <location>
        <begin position="1227"/>
        <end position="1241"/>
    </location>
</feature>
<feature type="compositionally biased region" description="Low complexity" evidence="13">
    <location>
        <begin position="1584"/>
        <end position="1593"/>
    </location>
</feature>
<feature type="compositionally biased region" description="Polar residues" evidence="13">
    <location>
        <begin position="1774"/>
        <end position="1788"/>
    </location>
</feature>
<feature type="region of interest" description="Disordered" evidence="13">
    <location>
        <begin position="1013"/>
        <end position="1032"/>
    </location>
</feature>
<feature type="region of interest" description="Disordered" evidence="13">
    <location>
        <begin position="1584"/>
        <end position="1610"/>
    </location>
</feature>
<dbReference type="InterPro" id="IPR008271">
    <property type="entry name" value="Ser/Thr_kinase_AS"/>
</dbReference>
<dbReference type="GO" id="GO:0005524">
    <property type="term" value="F:ATP binding"/>
    <property type="evidence" value="ECO:0007669"/>
    <property type="project" value="UniProtKB-KW"/>
</dbReference>
<feature type="compositionally biased region" description="Low complexity" evidence="13">
    <location>
        <begin position="1712"/>
        <end position="1728"/>
    </location>
</feature>
<feature type="region of interest" description="Disordered" evidence="13">
    <location>
        <begin position="1266"/>
        <end position="1347"/>
    </location>
</feature>
<feature type="compositionally biased region" description="Low complexity" evidence="13">
    <location>
        <begin position="2435"/>
        <end position="2450"/>
    </location>
</feature>
<dbReference type="GO" id="GO:0004674">
    <property type="term" value="F:protein serine/threonine kinase activity"/>
    <property type="evidence" value="ECO:0007669"/>
    <property type="project" value="UniProtKB-KW"/>
</dbReference>
<gene>
    <name evidence="15" type="primary">WNK2</name>
</gene>
<feature type="compositionally biased region" description="Basic and acidic residues" evidence="13">
    <location>
        <begin position="926"/>
        <end position="940"/>
    </location>
</feature>
<feature type="region of interest" description="Disordered" evidence="13">
    <location>
        <begin position="104"/>
        <end position="172"/>
    </location>
</feature>
<dbReference type="FunFam" id="3.30.200.20:FF:000494">
    <property type="entry name" value="serine/threonine-protein kinase WNK2 isoform X2"/>
    <property type="match status" value="1"/>
</dbReference>
<dbReference type="FunFam" id="3.10.20.90:FF:000012">
    <property type="entry name" value="Serine/threonine-protein kinase WNK1 isoform 2"/>
    <property type="match status" value="1"/>
</dbReference>
<dbReference type="CDD" id="cd13983">
    <property type="entry name" value="STKc_WNK"/>
    <property type="match status" value="1"/>
</dbReference>
<evidence type="ECO:0000256" key="8">
    <source>
        <dbReference type="ARBA" id="ARBA00022741"/>
    </source>
</evidence>
<feature type="compositionally biased region" description="Basic and acidic residues" evidence="13">
    <location>
        <begin position="120"/>
        <end position="141"/>
    </location>
</feature>
<feature type="compositionally biased region" description="Polar residues" evidence="13">
    <location>
        <begin position="2199"/>
        <end position="2227"/>
    </location>
</feature>
<feature type="region of interest" description="Disordered" evidence="13">
    <location>
        <begin position="2341"/>
        <end position="2373"/>
    </location>
</feature>
<evidence type="ECO:0000256" key="3">
    <source>
        <dbReference type="ARBA" id="ARBA00012513"/>
    </source>
</evidence>
<dbReference type="GeneTree" id="ENSGT00940000157161"/>
<feature type="region of interest" description="Disordered" evidence="13">
    <location>
        <begin position="2294"/>
        <end position="2320"/>
    </location>
</feature>
<feature type="region of interest" description="Disordered" evidence="13">
    <location>
        <begin position="2716"/>
        <end position="2745"/>
    </location>
</feature>
<dbReference type="FunFam" id="1.10.510.10:FF:000006">
    <property type="entry name" value="Serine/threonine-protein kinase WNK1 isoform 2"/>
    <property type="match status" value="1"/>
</dbReference>
<feature type="compositionally biased region" description="Low complexity" evidence="13">
    <location>
        <begin position="2574"/>
        <end position="2601"/>
    </location>
</feature>
<evidence type="ECO:0000256" key="13">
    <source>
        <dbReference type="SAM" id="MobiDB-lite"/>
    </source>
</evidence>
<comment type="subcellular location">
    <subcellularLocation>
        <location evidence="2">Cytoplasm</location>
    </subcellularLocation>
</comment>
<dbReference type="Pfam" id="PF12202">
    <property type="entry name" value="OSR1_C"/>
    <property type="match status" value="1"/>
</dbReference>
<evidence type="ECO:0000256" key="2">
    <source>
        <dbReference type="ARBA" id="ARBA00004496"/>
    </source>
</evidence>
<feature type="compositionally biased region" description="Basic residues" evidence="13">
    <location>
        <begin position="1811"/>
        <end position="1821"/>
    </location>
</feature>
<keyword evidence="10" id="KW-0067">ATP-binding</keyword>
<feature type="domain" description="Protein kinase" evidence="14">
    <location>
        <begin position="180"/>
        <end position="438"/>
    </location>
</feature>
<accession>A0A673WVS5</accession>
<reference evidence="15" key="2">
    <citation type="submission" date="2025-09" db="UniProtKB">
        <authorList>
            <consortium name="Ensembl"/>
        </authorList>
    </citation>
    <scope>IDENTIFICATION</scope>
</reference>
<feature type="compositionally biased region" description="Polar residues" evidence="13">
    <location>
        <begin position="1735"/>
        <end position="1744"/>
    </location>
</feature>
<comment type="catalytic activity">
    <reaction evidence="11">
        <text>L-threonyl-[protein] + ATP = O-phospho-L-threonyl-[protein] + ADP + H(+)</text>
        <dbReference type="Rhea" id="RHEA:46608"/>
        <dbReference type="Rhea" id="RHEA-COMP:11060"/>
        <dbReference type="Rhea" id="RHEA-COMP:11605"/>
        <dbReference type="ChEBI" id="CHEBI:15378"/>
        <dbReference type="ChEBI" id="CHEBI:30013"/>
        <dbReference type="ChEBI" id="CHEBI:30616"/>
        <dbReference type="ChEBI" id="CHEBI:61977"/>
        <dbReference type="ChEBI" id="CHEBI:456216"/>
        <dbReference type="EC" id="2.7.11.1"/>
    </reaction>
</comment>
<feature type="compositionally biased region" description="Low complexity" evidence="13">
    <location>
        <begin position="1745"/>
        <end position="1756"/>
    </location>
</feature>
<evidence type="ECO:0000256" key="1">
    <source>
        <dbReference type="ARBA" id="ARBA00001946"/>
    </source>
</evidence>
<feature type="region of interest" description="Disordered" evidence="13">
    <location>
        <begin position="1205"/>
        <end position="1241"/>
    </location>
</feature>
<feature type="compositionally biased region" description="Basic and acidic residues" evidence="13">
    <location>
        <begin position="750"/>
        <end position="759"/>
    </location>
</feature>
<feature type="region of interest" description="Disordered" evidence="13">
    <location>
        <begin position="1966"/>
        <end position="2048"/>
    </location>
</feature>
<evidence type="ECO:0000256" key="11">
    <source>
        <dbReference type="ARBA" id="ARBA00047899"/>
    </source>
</evidence>
<feature type="compositionally biased region" description="Polar residues" evidence="13">
    <location>
        <begin position="144"/>
        <end position="157"/>
    </location>
</feature>
<evidence type="ECO:0000313" key="15">
    <source>
        <dbReference type="Ensembl" id="ENSSTUP00000016120.1"/>
    </source>
</evidence>
<feature type="compositionally biased region" description="Low complexity" evidence="13">
    <location>
        <begin position="1428"/>
        <end position="1450"/>
    </location>
</feature>
<protein>
    <recommendedName>
        <fullName evidence="3">non-specific serine/threonine protein kinase</fullName>
        <ecNumber evidence="3">2.7.11.1</ecNumber>
    </recommendedName>
</protein>
<keyword evidence="16" id="KW-1185">Reference proteome</keyword>
<feature type="region of interest" description="Disordered" evidence="13">
    <location>
        <begin position="912"/>
        <end position="947"/>
    </location>
</feature>
<feature type="region of interest" description="Disordered" evidence="13">
    <location>
        <begin position="1656"/>
        <end position="1689"/>
    </location>
</feature>
<feature type="region of interest" description="Disordered" evidence="13">
    <location>
        <begin position="1703"/>
        <end position="1830"/>
    </location>
</feature>
<feature type="compositionally biased region" description="Polar residues" evidence="13">
    <location>
        <begin position="2654"/>
        <end position="2670"/>
    </location>
</feature>
<sequence length="2858" mass="304113">MESGAEPDGFKYTSLPNSQCELNINMYETIRDGNVTNMDTSTVVRGGSDPSAYPPSNYQRIVRQRFIRRSLWFSDSDEQAFEVPECDNRSKILNVSLRTIVDRTRGARLGPQESSSPESHGGKKDSATEGASADEKEKAVDKLNVTSTDGSKNTVRTASEENEEEAEMKAVSTSPGGRFLKFDIELGRGSFKTVYKGLDTDTWVEVAWCELQDRKLTKVERQRFKEEAEMLKGLQHPNIVRFYDFWESPLKGKKCIVLVTELMTSGTLKTYLKRFKVMKPKVLRSWCRQILKGLHFLHTRDPPIIHRDLKCDNIFITGPTGSVKIGDLGLATLKRASFAKSVIGTPEFMAPEMYEEHYDEAVDVYAFGMCMLEMATSEYPYSECQNAAQIYRKVTSGVKPASFNKVVDPEIKEIIGECICQKKEERYSIKDLLNHAFFAEDTGVRVELAEEDDGKKAAIALKLWVEDPKKLKGKYKESGAIEFTFELEKETPEGVAQEMVESGFFHESDAKIVGKSIRDRVALIKWRRERSVLAGPTVDIGEAGLGAQSAPAQGASAGATQAVQPPLLEPEEPEADQHARLCNLPASATSVTSDSTFDSGLGSAVYSDSHSSQHNVLYQSLVEPITMATQQHHRSGLYLASARPRSCEKGEGWKGALGPELRVGVGAGARRGSASVIDTLRGNNITLHKLLQPLTSGPCSPQRSASPAPTSPDNQTESSSSEFLSEAEDGFPSPSALPATLLLALPDPTHSEARRHSDTSVESQTLEATNASRVKSVSGRRRHSDFSTLLSLNSAHQHHQGAPRKHLCQACFSLLLLKSQEGGHKQQHIAFPFPPHPCGVATTAGSGGVKGQSHIGSDCSDLFLLQQNLMNIISCKTTLSNQGQPSLLHLPAAQQPAKNYGDGSLNLLQRGSFSGGHTTPPLARPTQDRRASYCAGEHRATGPPGVSSAVHTLLQNHVSLQSQPASAPALHTHLQYLQPGHSYPTAPQVIQQTPTTASFSAVALQHTPASASYSASNVPLQQNHTGQNYPAPPQQQTAIAASYTTANVPLQQPAASFSATTTPPQQPHTAASYTAATMPIQRTPTPQSYVAPALQQLTQTAASYAAPTLQQNPTPASFSAAAALSVQQTVLAATIAAAAAAAAATKPSQPAAQNYSAPVGHLQQTAPTQSCAFVAPTVVHTVPIPSLPTRTPSVATQPLASVVSPPVQPCPAPHSLSDKAMPPILQPGQSSPMHHSQQTVQVPLPQHSQPMVKPTVQQTPVVQRYQSPAHTVQQGSTLQSYPNSVPLMGQQNSASQSYPPSAPHIQHAASQSYPPSAPHIQHAASQSYPPSAPHIQHAASQSYPPTQAATVQGYTSLQPSVMGQACPSAQAPQQAADPQTYPVAPIVQQQTGTTAQHSQAQVAPPPGQQYQLYLHNSAFLNQNVPGGQSLPQHHQSLSSLPAQALPSQQPLAQASDPLQLQPLQMSTSLPPTHLSQFPSPYPNIQVVTPLAGCDSYPHPCPVPQSYPSSTALSLPPLYLSPGQPATLPPSVSPLAPLHIGNALVPPTSVSLIPSPTTLLAMAAPTLPQPLHMYPAVLQQSVMTHPHTQQPTHTHPVHSHPASLPGQQNTQLQNTHRMNTDRSALPLPVQHNTHPTYTHPAAAPELALHSSQLLRQVKQQTQVPDPVHPSQPTHPAVFSSPIHSGPDRGTVTATAQLDQNLSQTLSQRQALGQNQSQPQAPVSQPPGSQTAGPGPASTSLTQQNQASASTGTTVTSAQPLTESNLEDPGAEKQASGASYSYDSVNSDATSGKEMSDGNEGTHGSGKGEGKVRKPHRRSTRTRSRQEKLNKPKLSMLNVCNTGDKMVECQLETHNHKMVTFKFDLDGDAPEEIATYMVENDFILLLEKEMFIEQLKDIVDKAEDMLSEDTEGERSSDHAGSPQQSHGTVILGGEGSKTATPNSPQLVYQQNVLHTGKRWFIICPVAETPTPDREKTSSDASTAKEAPDTSLSSCCTTPPVPALTTTAPTPAPSALPAPQRSAQPQDPNVGKARMQQPQASGTKPTTNTTTAAVGRHEPCVSMVTDIPCCPIVPPVSLDVNGVGHKGVSGTSSCLPNQGASLSGDPPPPLGSHQPVVLQQPYATPSMVGGGGGATTPLQPQSPAHQASQQQDGPGGCGSGGGGGLGESDGEGPPRVEFVDRTIKTLDEKLRNLLYQEYAPSAPSSTASDLQGFSTEGVSSPLVSDSQTITEGGLPRKGELLPQIPERTDSLDTLSDSAACKGVLNTDMMGSSSSYGSKSRFQIVPTPPDVIIRRLEKGRSRSSTAPSSGSGGSHAAAEEGGRRDQGCMAVGRFSVITTEEGLENAHKPHCSHRYSAPPDFYQDTPTSSPNATPTLLPRAHTADAATNYSFHFDSDSGEEDTSSLAPAHHKPPAHALSEHSGSDLMKRAVAFLRRTGRSSSVPSSDSPSRQPVVANGHALSPPGPGHASYISSDNDSEFEDADMRKELQRLREKHMKEISELQAFQRNEIERLYKEVGKALPPGVGLLHAAPPSGRRRRASKHKLKAGKLLNPTVQQLKNNLNNTTTAGESAPGLSGSPAKSSIMSDSSACSSGSSSSTSSILPSTAPEPVQTQQPCSLKGSLSSDSIYGGGMATHAGPGQGSTLKRLCLGKERSSRSSHGASATQTACNQQQPPAVPTPLSSPQPMAALAQAQTNNSNNKKPGTFTDDLHKLVDDWTKETLAANQPRPSLNQIKQQRRRQDLEGRATPMGGATQEVRCAILPNKFQLPLSCPLTAVGLAVPTDLGSNPSARLQPGYLIPAGPYGGVVPGPLYPQQWSGMPSPVGRMGAAGGMPYPTMANSELQAYPLTLHSPENGPNTRTT</sequence>
<keyword evidence="7" id="KW-0808">Transferase</keyword>
<feature type="compositionally biased region" description="Basic residues" evidence="13">
    <location>
        <begin position="2531"/>
        <end position="2543"/>
    </location>
</feature>
<evidence type="ECO:0000256" key="12">
    <source>
        <dbReference type="ARBA" id="ARBA00048679"/>
    </source>
</evidence>
<feature type="region of interest" description="Disordered" evidence="13">
    <location>
        <begin position="2521"/>
        <end position="2547"/>
    </location>
</feature>
<keyword evidence="9" id="KW-0418">Kinase</keyword>
<feature type="compositionally biased region" description="Polar residues" evidence="13">
    <location>
        <begin position="1013"/>
        <end position="1028"/>
    </location>
</feature>
<evidence type="ECO:0000256" key="4">
    <source>
        <dbReference type="ARBA" id="ARBA00022490"/>
    </source>
</evidence>
<dbReference type="InterPro" id="IPR024678">
    <property type="entry name" value="Kinase_OSR1/WNK_CCT"/>
</dbReference>
<dbReference type="SMART" id="SM00220">
    <property type="entry name" value="S_TKc"/>
    <property type="match status" value="1"/>
</dbReference>
<feature type="region of interest" description="Disordered" evidence="13">
    <location>
        <begin position="2386"/>
        <end position="2419"/>
    </location>
</feature>
<feature type="region of interest" description="Disordered" evidence="13">
    <location>
        <begin position="692"/>
        <end position="737"/>
    </location>
</feature>
<feature type="compositionally biased region" description="Polar residues" evidence="13">
    <location>
        <begin position="2360"/>
        <end position="2370"/>
    </location>
</feature>
<dbReference type="InterPro" id="IPR056865">
    <property type="entry name" value="CCTL2_WNK"/>
</dbReference>
<dbReference type="InterPro" id="IPR050588">
    <property type="entry name" value="WNK_Ser-Thr_kinase"/>
</dbReference>
<feature type="region of interest" description="Disordered" evidence="13">
    <location>
        <begin position="750"/>
        <end position="780"/>
    </location>
</feature>
<name>A0A673WVS5_SALTR</name>
<keyword evidence="6" id="KW-0597">Phosphoprotein</keyword>
<dbReference type="PROSITE" id="PS00108">
    <property type="entry name" value="PROTEIN_KINASE_ST"/>
    <property type="match status" value="1"/>
</dbReference>
<feature type="region of interest" description="Disordered" evidence="13">
    <location>
        <begin position="2560"/>
        <end position="2620"/>
    </location>
</feature>
<feature type="compositionally biased region" description="Polar residues" evidence="13">
    <location>
        <begin position="2719"/>
        <end position="2731"/>
    </location>
</feature>
<feature type="compositionally biased region" description="Polar residues" evidence="13">
    <location>
        <begin position="1266"/>
        <end position="1299"/>
    </location>
</feature>
<dbReference type="Gene3D" id="3.30.200.20">
    <property type="entry name" value="Phosphorylase Kinase, domain 1"/>
    <property type="match status" value="1"/>
</dbReference>
<feature type="region of interest" description="Disordered" evidence="13">
    <location>
        <begin position="1903"/>
        <end position="1941"/>
    </location>
</feature>
<comment type="catalytic activity">
    <reaction evidence="12">
        <text>L-seryl-[protein] + ATP = O-phospho-L-seryl-[protein] + ADP + H(+)</text>
        <dbReference type="Rhea" id="RHEA:17989"/>
        <dbReference type="Rhea" id="RHEA-COMP:9863"/>
        <dbReference type="Rhea" id="RHEA-COMP:11604"/>
        <dbReference type="ChEBI" id="CHEBI:15378"/>
        <dbReference type="ChEBI" id="CHEBI:29999"/>
        <dbReference type="ChEBI" id="CHEBI:30616"/>
        <dbReference type="ChEBI" id="CHEBI:83421"/>
        <dbReference type="ChEBI" id="CHEBI:456216"/>
        <dbReference type="EC" id="2.7.11.1"/>
    </reaction>
</comment>
<feature type="region of interest" description="Disordered" evidence="13">
    <location>
        <begin position="1423"/>
        <end position="1450"/>
    </location>
</feature>
<dbReference type="SUPFAM" id="SSF56112">
    <property type="entry name" value="Protein kinase-like (PK-like)"/>
    <property type="match status" value="1"/>
</dbReference>
<evidence type="ECO:0000256" key="9">
    <source>
        <dbReference type="ARBA" id="ARBA00022777"/>
    </source>
</evidence>
<dbReference type="Pfam" id="PF00069">
    <property type="entry name" value="Pkinase"/>
    <property type="match status" value="1"/>
</dbReference>
<feature type="compositionally biased region" description="Low complexity" evidence="13">
    <location>
        <begin position="2136"/>
        <end position="2149"/>
    </location>
</feature>
<feature type="compositionally biased region" description="Polar residues" evidence="13">
    <location>
        <begin position="760"/>
        <end position="775"/>
    </location>
</feature>